<comment type="caution">
    <text evidence="2">The sequence shown here is derived from an EMBL/GenBank/DDBJ whole genome shotgun (WGS) entry which is preliminary data.</text>
</comment>
<reference evidence="2" key="1">
    <citation type="submission" date="2016-01" db="EMBL/GenBank/DDBJ databases">
        <authorList>
            <person name="Peeters C."/>
        </authorList>
    </citation>
    <scope>NUCLEOTIDE SEQUENCE [LARGE SCALE GENOMIC DNA]</scope>
    <source>
        <strain evidence="2">LMG 22940</strain>
    </source>
</reference>
<feature type="compositionally biased region" description="Basic and acidic residues" evidence="1">
    <location>
        <begin position="365"/>
        <end position="374"/>
    </location>
</feature>
<dbReference type="AlphaFoldDB" id="A0A158KEI1"/>
<name>A0A158KEI1_9BURK</name>
<sequence>MLQGQSISDANDMNLRNRLALPRLRVVFARDATTRADVHREQRQSGIPESAAQPAPLVSLRQAALAALMFAGAAPSFAGTAAPAPKDPARTADSGRHRLDASHQTEMMDSVLVDEPYQAPRGKRPARAGTKAGGKRSAVAQHHPAHGGGFNVHAAKIRAAGGNGMPATRLATNGNRNRSGVALAEQGARSQDTVSTRAPATVSIDADPRPLPIFDDWTSAASLAESANAGRDARAAVVSDGVGQSMRDAAPLAAGVTGARLTERVVQAPGIADAESMSKSVAVGRASGNRTLPMLQGASATRNAPPSGESAADPWASAWFGRSGLMHGSASGDARSVARENPQDAAKPFDATLLTAPRNDSSGDDWTRVSEVRSDASSMNQRGVW</sequence>
<evidence type="ECO:0000256" key="1">
    <source>
        <dbReference type="SAM" id="MobiDB-lite"/>
    </source>
</evidence>
<evidence type="ECO:0000313" key="3">
    <source>
        <dbReference type="Proteomes" id="UP000054770"/>
    </source>
</evidence>
<proteinExistence type="predicted"/>
<gene>
    <name evidence="2" type="ORF">AWB68_05636</name>
</gene>
<feature type="region of interest" description="Disordered" evidence="1">
    <location>
        <begin position="119"/>
        <end position="149"/>
    </location>
</feature>
<accession>A0A158KEI1</accession>
<organism evidence="2 3">
    <name type="scientific">Caballeronia choica</name>
    <dbReference type="NCBI Taxonomy" id="326476"/>
    <lineage>
        <taxon>Bacteria</taxon>
        <taxon>Pseudomonadati</taxon>
        <taxon>Pseudomonadota</taxon>
        <taxon>Betaproteobacteria</taxon>
        <taxon>Burkholderiales</taxon>
        <taxon>Burkholderiaceae</taxon>
        <taxon>Caballeronia</taxon>
    </lineage>
</organism>
<feature type="region of interest" description="Disordered" evidence="1">
    <location>
        <begin position="329"/>
        <end position="385"/>
    </location>
</feature>
<protein>
    <submittedName>
        <fullName evidence="2">Uncharacterized protein</fullName>
    </submittedName>
</protein>
<dbReference type="EMBL" id="FCON02000084">
    <property type="protein sequence ID" value="SAL79425.1"/>
    <property type="molecule type" value="Genomic_DNA"/>
</dbReference>
<keyword evidence="3" id="KW-1185">Reference proteome</keyword>
<evidence type="ECO:0000313" key="2">
    <source>
        <dbReference type="EMBL" id="SAL79425.1"/>
    </source>
</evidence>
<feature type="compositionally biased region" description="Polar residues" evidence="1">
    <location>
        <begin position="375"/>
        <end position="385"/>
    </location>
</feature>
<dbReference type="Proteomes" id="UP000054770">
    <property type="component" value="Unassembled WGS sequence"/>
</dbReference>